<reference evidence="5 6" key="1">
    <citation type="submission" date="2023-01" db="EMBL/GenBank/DDBJ databases">
        <title>Complete genome sequence of Roseicyclus marinus strain Dej080120_10.</title>
        <authorList>
            <person name="Ueki S."/>
            <person name="Maruyama F."/>
        </authorList>
    </citation>
    <scope>NUCLEOTIDE SEQUENCE [LARGE SCALE GENOMIC DNA]</scope>
    <source>
        <strain evidence="5 6">Dej080120_10</strain>
    </source>
</reference>
<gene>
    <name evidence="5" type="ORF">MACH21_32450</name>
</gene>
<dbReference type="GO" id="GO:0015920">
    <property type="term" value="P:lipopolysaccharide transport"/>
    <property type="evidence" value="ECO:0007669"/>
    <property type="project" value="TreeGrafter"/>
</dbReference>
<feature type="transmembrane region" description="Helical" evidence="4">
    <location>
        <begin position="36"/>
        <end position="60"/>
    </location>
</feature>
<keyword evidence="4" id="KW-0812">Transmembrane</keyword>
<dbReference type="Proteomes" id="UP001337723">
    <property type="component" value="Chromosome"/>
</dbReference>
<name>A0AA48HF05_9RHOB</name>
<dbReference type="EMBL" id="AP027266">
    <property type="protein sequence ID" value="BDW87068.1"/>
    <property type="molecule type" value="Genomic_DNA"/>
</dbReference>
<dbReference type="PANTHER" id="PTHR30413:SF8">
    <property type="entry name" value="TRANSPORT PERMEASE PROTEIN"/>
    <property type="match status" value="1"/>
</dbReference>
<dbReference type="RefSeq" id="WP_338273160.1">
    <property type="nucleotide sequence ID" value="NZ_AP027266.1"/>
</dbReference>
<keyword evidence="4" id="KW-0472">Membrane</keyword>
<feature type="transmembrane region" description="Helical" evidence="4">
    <location>
        <begin position="72"/>
        <end position="93"/>
    </location>
</feature>
<evidence type="ECO:0000256" key="2">
    <source>
        <dbReference type="ARBA" id="ARBA00007783"/>
    </source>
</evidence>
<keyword evidence="6" id="KW-1185">Reference proteome</keyword>
<feature type="transmembrane region" description="Helical" evidence="4">
    <location>
        <begin position="113"/>
        <end position="137"/>
    </location>
</feature>
<keyword evidence="3" id="KW-0813">Transport</keyword>
<organism evidence="5 6">
    <name type="scientific">Roseicyclus marinus</name>
    <dbReference type="NCBI Taxonomy" id="2161673"/>
    <lineage>
        <taxon>Bacteria</taxon>
        <taxon>Pseudomonadati</taxon>
        <taxon>Pseudomonadota</taxon>
        <taxon>Alphaproteobacteria</taxon>
        <taxon>Rhodobacterales</taxon>
        <taxon>Roseobacteraceae</taxon>
        <taxon>Roseicyclus</taxon>
    </lineage>
</organism>
<proteinExistence type="inferred from homology"/>
<evidence type="ECO:0000313" key="6">
    <source>
        <dbReference type="Proteomes" id="UP001337723"/>
    </source>
</evidence>
<evidence type="ECO:0000256" key="1">
    <source>
        <dbReference type="ARBA" id="ARBA00004429"/>
    </source>
</evidence>
<feature type="transmembrane region" description="Helical" evidence="4">
    <location>
        <begin position="149"/>
        <end position="173"/>
    </location>
</feature>
<dbReference type="GO" id="GO:0005886">
    <property type="term" value="C:plasma membrane"/>
    <property type="evidence" value="ECO:0007669"/>
    <property type="project" value="UniProtKB-SubCell"/>
</dbReference>
<dbReference type="KEGG" id="rmai:MACH21_32450"/>
<evidence type="ECO:0000256" key="4">
    <source>
        <dbReference type="SAM" id="Phobius"/>
    </source>
</evidence>
<accession>A0AA48HF05</accession>
<dbReference type="PANTHER" id="PTHR30413">
    <property type="entry name" value="INNER MEMBRANE TRANSPORT PERMEASE"/>
    <property type="match status" value="1"/>
</dbReference>
<keyword evidence="4" id="KW-1133">Transmembrane helix</keyword>
<feature type="transmembrane region" description="Helical" evidence="4">
    <location>
        <begin position="242"/>
        <end position="260"/>
    </location>
</feature>
<comment type="similarity">
    <text evidence="2">Belongs to the ABC-2 integral membrane protein family.</text>
</comment>
<protein>
    <submittedName>
        <fullName evidence="5">ABC transporter permease</fullName>
    </submittedName>
</protein>
<comment type="subcellular location">
    <subcellularLocation>
        <location evidence="1">Cell inner membrane</location>
        <topology evidence="1">Multi-pass membrane protein</topology>
    </subcellularLocation>
</comment>
<sequence>MFESRRSHSTFSLAMAMLENSFHAGARKVRQTHRYAIMAIVMSLIQSLLFLAAFYVMLTFLGQRGASVRGDFMLYLLTGIFAYLTHIKSVQAITGAENSTSALMQHAPMNTLVAILSSALSVLYTQTVSLLMILLLLHTVLQPITIHYWPGALLMFILSWASGCVIGLLFMALKPWVPDLAGILQQVCVRANMIASGKMFVANMMPTAVIGLFDWNPLFHIIDQARGFTFVNYFPHHSNWQYPVYATLVLLVIGMMGEAYTRRYASDSWNAGR</sequence>
<dbReference type="AlphaFoldDB" id="A0AA48HF05"/>
<evidence type="ECO:0000313" key="5">
    <source>
        <dbReference type="EMBL" id="BDW87068.1"/>
    </source>
</evidence>
<evidence type="ECO:0000256" key="3">
    <source>
        <dbReference type="ARBA" id="ARBA00022448"/>
    </source>
</evidence>